<dbReference type="SUPFAM" id="SSF111126">
    <property type="entry name" value="Ligand-binding domain in the NO signalling and Golgi transport"/>
    <property type="match status" value="1"/>
</dbReference>
<keyword evidence="10" id="KW-1185">Reference proteome</keyword>
<sequence length="198" mass="22176">MVRARNPTLTMAKQYKAVGEEAWKNSVEKVNAELFIFTYGSLVVQLVKDYEDYIAVNKQLDKMGYNIGVRLADDVLARTGLERCPDLHATAEVISKVGFKIFLNITPTVSSWSADAKEFSLILDDNPLNDFCELPPKAVQGGLWYSNILCGVIRGALEMMHMQTEVCFVRDVLRGDDSSEIRVKLVRVLEEEVPAGDD</sequence>
<keyword evidence="4 8" id="KW-0813">Transport</keyword>
<evidence type="ECO:0000256" key="5">
    <source>
        <dbReference type="ARBA" id="ARBA00022824"/>
    </source>
</evidence>
<comment type="caution">
    <text evidence="9">The sequence shown here is derived from an EMBL/GenBank/DDBJ whole genome shotgun (WGS) entry which is preliminary data.</text>
</comment>
<dbReference type="PANTHER" id="PTHR13048">
    <property type="entry name" value="TRAFFICKING PROTEIN PARTICLE COMPLEX SUBUNIT 3"/>
    <property type="match status" value="1"/>
</dbReference>
<reference evidence="9" key="1">
    <citation type="submission" date="2022-07" db="EMBL/GenBank/DDBJ databases">
        <title>Phylogenomic reconstructions and comparative analyses of Kickxellomycotina fungi.</title>
        <authorList>
            <person name="Reynolds N.K."/>
            <person name="Stajich J.E."/>
            <person name="Barry K."/>
            <person name="Grigoriev I.V."/>
            <person name="Crous P."/>
            <person name="Smith M.E."/>
        </authorList>
    </citation>
    <scope>NUCLEOTIDE SEQUENCE</scope>
    <source>
        <strain evidence="9">BCRC 34381</strain>
    </source>
</reference>
<evidence type="ECO:0000256" key="8">
    <source>
        <dbReference type="PIRNR" id="PIRNR018293"/>
    </source>
</evidence>
<dbReference type="GO" id="GO:0005794">
    <property type="term" value="C:Golgi apparatus"/>
    <property type="evidence" value="ECO:0007669"/>
    <property type="project" value="UniProtKB-SubCell"/>
</dbReference>
<keyword evidence="7 8" id="KW-0333">Golgi apparatus</keyword>
<gene>
    <name evidence="9" type="ORF">LPJ61_000540</name>
</gene>
<dbReference type="InterPro" id="IPR016721">
    <property type="entry name" value="Bet3"/>
</dbReference>
<keyword evidence="6 8" id="KW-0931">ER-Golgi transport</keyword>
<accession>A0A9W7YBK1</accession>
<dbReference type="EMBL" id="JANBOI010000025">
    <property type="protein sequence ID" value="KAJ1735474.1"/>
    <property type="molecule type" value="Genomic_DNA"/>
</dbReference>
<dbReference type="Gene3D" id="3.30.1380.20">
    <property type="entry name" value="Trafficking protein particle complex subunit 3"/>
    <property type="match status" value="1"/>
</dbReference>
<evidence type="ECO:0000256" key="3">
    <source>
        <dbReference type="ARBA" id="ARBA00006218"/>
    </source>
</evidence>
<dbReference type="CDD" id="cd14942">
    <property type="entry name" value="TRAPPC3_bet3"/>
    <property type="match status" value="1"/>
</dbReference>
<dbReference type="GO" id="GO:0005783">
    <property type="term" value="C:endoplasmic reticulum"/>
    <property type="evidence" value="ECO:0007669"/>
    <property type="project" value="UniProtKB-SubCell"/>
</dbReference>
<dbReference type="OrthoDB" id="10262857at2759"/>
<organism evidence="9 10">
    <name type="scientific">Coemansia biformis</name>
    <dbReference type="NCBI Taxonomy" id="1286918"/>
    <lineage>
        <taxon>Eukaryota</taxon>
        <taxon>Fungi</taxon>
        <taxon>Fungi incertae sedis</taxon>
        <taxon>Zoopagomycota</taxon>
        <taxon>Kickxellomycotina</taxon>
        <taxon>Kickxellomycetes</taxon>
        <taxon>Kickxellales</taxon>
        <taxon>Kickxellaceae</taxon>
        <taxon>Coemansia</taxon>
    </lineage>
</organism>
<dbReference type="FunFam" id="3.30.1380.20:FF:000001">
    <property type="entry name" value="Trafficking protein particle complex subunit BET3"/>
    <property type="match status" value="1"/>
</dbReference>
<evidence type="ECO:0000256" key="7">
    <source>
        <dbReference type="ARBA" id="ARBA00023034"/>
    </source>
</evidence>
<dbReference type="GO" id="GO:0016236">
    <property type="term" value="P:macroautophagy"/>
    <property type="evidence" value="ECO:0007669"/>
    <property type="project" value="UniProtKB-ARBA"/>
</dbReference>
<proteinExistence type="inferred from homology"/>
<dbReference type="InterPro" id="IPR024096">
    <property type="entry name" value="NO_sig/Golgi_transp_ligand-bd"/>
</dbReference>
<keyword evidence="5" id="KW-0256">Endoplasmic reticulum</keyword>
<dbReference type="AlphaFoldDB" id="A0A9W7YBK1"/>
<name>A0A9W7YBK1_9FUNG</name>
<evidence type="ECO:0000256" key="2">
    <source>
        <dbReference type="ARBA" id="ARBA00004240"/>
    </source>
</evidence>
<protein>
    <recommendedName>
        <fullName evidence="8">Trafficking protein particle complex subunit BET3</fullName>
    </recommendedName>
</protein>
<evidence type="ECO:0000313" key="9">
    <source>
        <dbReference type="EMBL" id="KAJ1735474.1"/>
    </source>
</evidence>
<dbReference type="PIRSF" id="PIRSF018293">
    <property type="entry name" value="TRAPP_I_complex_Bet3"/>
    <property type="match status" value="1"/>
</dbReference>
<comment type="subcellular location">
    <subcellularLocation>
        <location evidence="2">Endoplasmic reticulum</location>
    </subcellularLocation>
    <subcellularLocation>
        <location evidence="1 8">Golgi apparatus</location>
        <location evidence="1 8">cis-Golgi network</location>
    </subcellularLocation>
</comment>
<dbReference type="InterPro" id="IPR007194">
    <property type="entry name" value="TRAPP_component"/>
</dbReference>
<evidence type="ECO:0000256" key="4">
    <source>
        <dbReference type="ARBA" id="ARBA00022448"/>
    </source>
</evidence>
<dbReference type="GO" id="GO:0048193">
    <property type="term" value="P:Golgi vesicle transport"/>
    <property type="evidence" value="ECO:0007669"/>
    <property type="project" value="InterPro"/>
</dbReference>
<dbReference type="Pfam" id="PF04051">
    <property type="entry name" value="TRAPP"/>
    <property type="match status" value="1"/>
</dbReference>
<evidence type="ECO:0000256" key="1">
    <source>
        <dbReference type="ARBA" id="ARBA00004222"/>
    </source>
</evidence>
<dbReference type="GO" id="GO:0030008">
    <property type="term" value="C:TRAPP complex"/>
    <property type="evidence" value="ECO:0007669"/>
    <property type="project" value="InterPro"/>
</dbReference>
<dbReference type="Proteomes" id="UP001143981">
    <property type="component" value="Unassembled WGS sequence"/>
</dbReference>
<evidence type="ECO:0000256" key="6">
    <source>
        <dbReference type="ARBA" id="ARBA00022892"/>
    </source>
</evidence>
<evidence type="ECO:0000313" key="10">
    <source>
        <dbReference type="Proteomes" id="UP001143981"/>
    </source>
</evidence>
<comment type="similarity">
    <text evidence="3 8">Belongs to the TRAPP small subunits family. BET3 subfamily.</text>
</comment>